<gene>
    <name evidence="1" type="ORF">RESH_02231</name>
</gene>
<evidence type="ECO:0000313" key="1">
    <source>
        <dbReference type="EMBL" id="EMI27224.1"/>
    </source>
</evidence>
<evidence type="ECO:0000313" key="2">
    <source>
        <dbReference type="Proteomes" id="UP000011996"/>
    </source>
</evidence>
<dbReference type="STRING" id="1263868.RESH_02231"/>
<dbReference type="Proteomes" id="UP000011996">
    <property type="component" value="Unassembled WGS sequence"/>
</dbReference>
<dbReference type="AlphaFoldDB" id="M5SLW8"/>
<accession>M5SLW8</accession>
<dbReference type="PATRIC" id="fig|1263868.3.peg.2420"/>
<reference evidence="1 2" key="1">
    <citation type="journal article" date="2013" name="Mar. Genomics">
        <title>Expression of sulfatases in Rhodopirellula baltica and the diversity of sulfatases in the genus Rhodopirellula.</title>
        <authorList>
            <person name="Wegner C.E."/>
            <person name="Richter-Heitmann T."/>
            <person name="Klindworth A."/>
            <person name="Klockow C."/>
            <person name="Richter M."/>
            <person name="Achstetter T."/>
            <person name="Glockner F.O."/>
            <person name="Harder J."/>
        </authorList>
    </citation>
    <scope>NUCLEOTIDE SEQUENCE [LARGE SCALE GENOMIC DNA]</scope>
    <source>
        <strain evidence="1 2">SH398</strain>
    </source>
</reference>
<proteinExistence type="predicted"/>
<dbReference type="EMBL" id="ANOF01000071">
    <property type="protein sequence ID" value="EMI27224.1"/>
    <property type="molecule type" value="Genomic_DNA"/>
</dbReference>
<dbReference type="PROSITE" id="PS51257">
    <property type="entry name" value="PROKAR_LIPOPROTEIN"/>
    <property type="match status" value="1"/>
</dbReference>
<sequence length="49" mass="5220">MTTKPTVLVLMFLLAGCGVEIKKPSVATPIDPLNALIVSDMRLHSPPGF</sequence>
<name>M5SLW8_9BACT</name>
<comment type="caution">
    <text evidence="1">The sequence shown here is derived from an EMBL/GenBank/DDBJ whole genome shotgun (WGS) entry which is preliminary data.</text>
</comment>
<organism evidence="1 2">
    <name type="scientific">Rhodopirellula europaea SH398</name>
    <dbReference type="NCBI Taxonomy" id="1263868"/>
    <lineage>
        <taxon>Bacteria</taxon>
        <taxon>Pseudomonadati</taxon>
        <taxon>Planctomycetota</taxon>
        <taxon>Planctomycetia</taxon>
        <taxon>Pirellulales</taxon>
        <taxon>Pirellulaceae</taxon>
        <taxon>Rhodopirellula</taxon>
    </lineage>
</organism>
<protein>
    <submittedName>
        <fullName evidence="1">Uncharacterized protein</fullName>
    </submittedName>
</protein>